<evidence type="ECO:0000256" key="10">
    <source>
        <dbReference type="ARBA" id="ARBA00022837"/>
    </source>
</evidence>
<evidence type="ECO:0000256" key="4">
    <source>
        <dbReference type="ARBA" id="ARBA00022525"/>
    </source>
</evidence>
<dbReference type="SUPFAM" id="SSF51120">
    <property type="entry name" value="beta-Roll"/>
    <property type="match status" value="1"/>
</dbReference>
<dbReference type="Gene3D" id="3.40.390.10">
    <property type="entry name" value="Collagenase (Catalytic Domain)"/>
    <property type="match status" value="1"/>
</dbReference>
<evidence type="ECO:0000256" key="7">
    <source>
        <dbReference type="ARBA" id="ARBA00022737"/>
    </source>
</evidence>
<dbReference type="GO" id="GO:0004222">
    <property type="term" value="F:metalloendopeptidase activity"/>
    <property type="evidence" value="ECO:0007669"/>
    <property type="project" value="InterPro"/>
</dbReference>
<dbReference type="PRINTS" id="PR00313">
    <property type="entry name" value="CABNDNGRPT"/>
</dbReference>
<feature type="active site" evidence="12">
    <location>
        <position position="171"/>
    </location>
</feature>
<evidence type="ECO:0000256" key="9">
    <source>
        <dbReference type="ARBA" id="ARBA00022833"/>
    </source>
</evidence>
<dbReference type="NCBIfam" id="NF035945">
    <property type="entry name" value="Zn_serralysin"/>
    <property type="match status" value="1"/>
</dbReference>
<sequence length="468" mass="49188">MAQAKAKTSSAYDEVNAFSHLYDRGVGLVNGKPSFTADQAADEILRKNLSWHDKNGDGKISLTYTFLTEKPANYNPNLGNFSQFSAQQKAQAILAMQSWADVAKVTFTEGKGGDGHMTFGNYDVSTGGAAFAYLPSGGSYDGQSWYLINNQYQVNKTPDTNNYGRQTLTHEIGHTLGLSHPGAYNAGNGNPTYNDAKYAEDTRGYSLMSYWSEANTDQNFSKDGSGAYASAPLLDDIVAVQKLYGANYETRADNTTYGFGSNTGRDYYSATSASSKLVFSVWDGGGDDTLNFSGFTQNQKINLNEGSFSDVGGLVGNVSIAYGVTVENAVGGSGNDLLIGNSAVNHLFGGAGNDILYGGGGADVLWGGEGADTFVFGAASDSTNNQPDWIMDFKSGVDKIDLSGIAGFATGAATLNFVSGFTGHAGDAILTYYAQSGQTGLLIDLTGQGEVDFAVGVVGQALATDIVV</sequence>
<dbReference type="GO" id="GO:0005615">
    <property type="term" value="C:extracellular space"/>
    <property type="evidence" value="ECO:0007669"/>
    <property type="project" value="InterPro"/>
</dbReference>
<dbReference type="PROSITE" id="PS00330">
    <property type="entry name" value="HEMOLYSIN_CALCIUM"/>
    <property type="match status" value="1"/>
</dbReference>
<dbReference type="Proteomes" id="UP000217830">
    <property type="component" value="Unassembled WGS sequence"/>
</dbReference>
<evidence type="ECO:0000256" key="11">
    <source>
        <dbReference type="ARBA" id="ARBA00023049"/>
    </source>
</evidence>
<dbReference type="InterPro" id="IPR001343">
    <property type="entry name" value="Hemolysn_Ca-bd"/>
</dbReference>
<dbReference type="RefSeq" id="WP_095668916.1">
    <property type="nucleotide sequence ID" value="NZ_NRSS01000003.1"/>
</dbReference>
<dbReference type="InterPro" id="IPR011049">
    <property type="entry name" value="Serralysin-like_metalloprot_C"/>
</dbReference>
<keyword evidence="7" id="KW-0677">Repeat</keyword>
<evidence type="ECO:0000256" key="12">
    <source>
        <dbReference type="PIRSR" id="PIRSR001205-1"/>
    </source>
</evidence>
<feature type="binding site" evidence="13">
    <location>
        <position position="170"/>
    </location>
    <ligand>
        <name>Zn(2+)</name>
        <dbReference type="ChEBI" id="CHEBI:29105"/>
        <note>catalytic</note>
    </ligand>
</feature>
<keyword evidence="10" id="KW-0106">Calcium</keyword>
<comment type="subcellular location">
    <subcellularLocation>
        <location evidence="2">Secreted</location>
    </subcellularLocation>
</comment>
<keyword evidence="16" id="KW-1185">Reference proteome</keyword>
<gene>
    <name evidence="15" type="ORF">CKQ80_25310</name>
</gene>
<proteinExistence type="inferred from homology"/>
<dbReference type="SMART" id="SM00235">
    <property type="entry name" value="ZnMc"/>
    <property type="match status" value="1"/>
</dbReference>
<dbReference type="InterPro" id="IPR006026">
    <property type="entry name" value="Peptidase_Metallo"/>
</dbReference>
<keyword evidence="4" id="KW-0964">Secreted</keyword>
<dbReference type="Pfam" id="PF00353">
    <property type="entry name" value="HemolysinCabind"/>
    <property type="match status" value="1"/>
</dbReference>
<dbReference type="GO" id="GO:0008270">
    <property type="term" value="F:zinc ion binding"/>
    <property type="evidence" value="ECO:0007669"/>
    <property type="project" value="InterPro"/>
</dbReference>
<evidence type="ECO:0000313" key="16">
    <source>
        <dbReference type="Proteomes" id="UP000217830"/>
    </source>
</evidence>
<evidence type="ECO:0000256" key="3">
    <source>
        <dbReference type="ARBA" id="ARBA00009490"/>
    </source>
</evidence>
<dbReference type="CDD" id="cd04277">
    <property type="entry name" value="ZnMc_serralysin_like"/>
    <property type="match status" value="1"/>
</dbReference>
<protein>
    <submittedName>
        <fullName evidence="15">Serine 3-dehydrogenase</fullName>
    </submittedName>
</protein>
<evidence type="ECO:0000313" key="15">
    <source>
        <dbReference type="EMBL" id="PAW58477.1"/>
    </source>
</evidence>
<evidence type="ECO:0000256" key="1">
    <source>
        <dbReference type="ARBA" id="ARBA00001913"/>
    </source>
</evidence>
<feature type="binding site" evidence="13">
    <location>
        <position position="174"/>
    </location>
    <ligand>
        <name>Zn(2+)</name>
        <dbReference type="ChEBI" id="CHEBI:29105"/>
        <note>catalytic</note>
    </ligand>
</feature>
<comment type="similarity">
    <text evidence="3">Belongs to the peptidase M10B family.</text>
</comment>
<dbReference type="InterPro" id="IPR016294">
    <property type="entry name" value="Pept_M10B"/>
</dbReference>
<keyword evidence="6 13" id="KW-0479">Metal-binding</keyword>
<comment type="caution">
    <text evidence="15">The sequence shown here is derived from an EMBL/GenBank/DDBJ whole genome shotgun (WGS) entry which is preliminary data.</text>
</comment>
<dbReference type="Pfam" id="PF13688">
    <property type="entry name" value="Reprolysin_5"/>
    <property type="match status" value="1"/>
</dbReference>
<dbReference type="InterPro" id="IPR018511">
    <property type="entry name" value="Hemolysin-typ_Ca-bd_CS"/>
</dbReference>
<dbReference type="Gene3D" id="2.150.10.10">
    <property type="entry name" value="Serralysin-like metalloprotease, C-terminal"/>
    <property type="match status" value="1"/>
</dbReference>
<dbReference type="PIRSF" id="PIRSF001205">
    <property type="entry name" value="Peptidase_M10B"/>
    <property type="match status" value="1"/>
</dbReference>
<keyword evidence="11" id="KW-0482">Metalloprotease</keyword>
<reference evidence="15 16" key="1">
    <citation type="submission" date="2017-08" db="EMBL/GenBank/DDBJ databases">
        <title>Draft Genome Sequence of Pseudomonas moraviensis TYU6, isolated from Taxus cuspidata by using PacBio Single-Molecule Real-Time Technology.</title>
        <authorList>
            <person name="Baek K.-H."/>
            <person name="Mishra A.K."/>
        </authorList>
    </citation>
    <scope>NUCLEOTIDE SEQUENCE [LARGE SCALE GENOMIC DNA]</scope>
    <source>
        <strain evidence="15 16">TYU6</strain>
    </source>
</reference>
<evidence type="ECO:0000256" key="8">
    <source>
        <dbReference type="ARBA" id="ARBA00022801"/>
    </source>
</evidence>
<dbReference type="SUPFAM" id="SSF55486">
    <property type="entry name" value="Metalloproteases ('zincins'), catalytic domain"/>
    <property type="match status" value="1"/>
</dbReference>
<evidence type="ECO:0000256" key="6">
    <source>
        <dbReference type="ARBA" id="ARBA00022723"/>
    </source>
</evidence>
<evidence type="ECO:0000259" key="14">
    <source>
        <dbReference type="SMART" id="SM00235"/>
    </source>
</evidence>
<comment type="cofactor">
    <cofactor evidence="1">
        <name>Ca(2+)</name>
        <dbReference type="ChEBI" id="CHEBI:29108"/>
    </cofactor>
</comment>
<name>A0A2A2PSM7_9PSED</name>
<organism evidence="15 16">
    <name type="scientific">Pseudomonas moraviensis</name>
    <dbReference type="NCBI Taxonomy" id="321662"/>
    <lineage>
        <taxon>Bacteria</taxon>
        <taxon>Pseudomonadati</taxon>
        <taxon>Pseudomonadota</taxon>
        <taxon>Gammaproteobacteria</taxon>
        <taxon>Pseudomonadales</taxon>
        <taxon>Pseudomonadaceae</taxon>
        <taxon>Pseudomonas</taxon>
    </lineage>
</organism>
<dbReference type="InterPro" id="IPR034033">
    <property type="entry name" value="Serralysin-like"/>
</dbReference>
<dbReference type="InterPro" id="IPR024079">
    <property type="entry name" value="MetalloPept_cat_dom_sf"/>
</dbReference>
<dbReference type="EMBL" id="NRST01000001">
    <property type="protein sequence ID" value="PAW58477.1"/>
    <property type="molecule type" value="Genomic_DNA"/>
</dbReference>
<evidence type="ECO:0000256" key="5">
    <source>
        <dbReference type="ARBA" id="ARBA00022670"/>
    </source>
</evidence>
<dbReference type="AlphaFoldDB" id="A0A2A2PSM7"/>
<keyword evidence="8" id="KW-0378">Hydrolase</keyword>
<feature type="binding site" evidence="13">
    <location>
        <position position="180"/>
    </location>
    <ligand>
        <name>Zn(2+)</name>
        <dbReference type="ChEBI" id="CHEBI:29105"/>
        <note>catalytic</note>
    </ligand>
</feature>
<evidence type="ECO:0000256" key="13">
    <source>
        <dbReference type="PIRSR" id="PIRSR001205-2"/>
    </source>
</evidence>
<comment type="cofactor">
    <cofactor evidence="13">
        <name>Zn(2+)</name>
        <dbReference type="ChEBI" id="CHEBI:29105"/>
    </cofactor>
    <text evidence="13">Binds 1 zinc ion per subunit.</text>
</comment>
<dbReference type="Pfam" id="PF08548">
    <property type="entry name" value="Peptidase_M10_C"/>
    <property type="match status" value="1"/>
</dbReference>
<accession>A0A2A2PSM7</accession>
<feature type="domain" description="Peptidase metallopeptidase" evidence="14">
    <location>
        <begin position="56"/>
        <end position="226"/>
    </location>
</feature>
<evidence type="ECO:0000256" key="2">
    <source>
        <dbReference type="ARBA" id="ARBA00004613"/>
    </source>
</evidence>
<keyword evidence="5" id="KW-0645">Protease</keyword>
<dbReference type="InterPro" id="IPR013858">
    <property type="entry name" value="Peptidase_M10B_C"/>
</dbReference>
<dbReference type="GO" id="GO:0006508">
    <property type="term" value="P:proteolysis"/>
    <property type="evidence" value="ECO:0007669"/>
    <property type="project" value="UniProtKB-KW"/>
</dbReference>
<keyword evidence="9 13" id="KW-0862">Zinc</keyword>
<dbReference type="GO" id="GO:0005509">
    <property type="term" value="F:calcium ion binding"/>
    <property type="evidence" value="ECO:0007669"/>
    <property type="project" value="InterPro"/>
</dbReference>